<comment type="caution">
    <text evidence="2">The sequence shown here is derived from an EMBL/GenBank/DDBJ whole genome shotgun (WGS) entry which is preliminary data.</text>
</comment>
<sequence length="186" mass="20584">WLLLDDSPMQMSRKASGPSQDGVSRVLHMVGGQVALLVRQGRTKLDPQTHSRIVREITGETVMALVHNLLRFEVDTFGGFTVVQDISRVECFVRDVLYPHAHQYEADMDVYLSLLGGVKALFSVPKQALPDILVPSPFEPCPLLDVSVCRDLLLCRGGAEPEYAVTAEEADEVLATAKQRRGRKGR</sequence>
<organism evidence="2 3">
    <name type="scientific">Kipferlia bialata</name>
    <dbReference type="NCBI Taxonomy" id="797122"/>
    <lineage>
        <taxon>Eukaryota</taxon>
        <taxon>Metamonada</taxon>
        <taxon>Carpediemonas-like organisms</taxon>
        <taxon>Kipferlia</taxon>
    </lineage>
</organism>
<name>A0A9K3GGL6_9EUKA</name>
<reference evidence="2 3" key="1">
    <citation type="journal article" date="2018" name="PLoS ONE">
        <title>The draft genome of Kipferlia bialata reveals reductive genome evolution in fornicate parasites.</title>
        <authorList>
            <person name="Tanifuji G."/>
            <person name="Takabayashi S."/>
            <person name="Kume K."/>
            <person name="Takagi M."/>
            <person name="Nakayama T."/>
            <person name="Kamikawa R."/>
            <person name="Inagaki Y."/>
            <person name="Hashimoto T."/>
        </authorList>
    </citation>
    <scope>NUCLEOTIDE SEQUENCE [LARGE SCALE GENOMIC DNA]</scope>
    <source>
        <strain evidence="2">NY0173</strain>
    </source>
</reference>
<feature type="non-terminal residue" evidence="2">
    <location>
        <position position="1"/>
    </location>
</feature>
<feature type="region of interest" description="Disordered" evidence="1">
    <location>
        <begin position="1"/>
        <end position="21"/>
    </location>
</feature>
<evidence type="ECO:0000313" key="2">
    <source>
        <dbReference type="EMBL" id="GIQ81446.1"/>
    </source>
</evidence>
<accession>A0A9K3GGL6</accession>
<dbReference type="AlphaFoldDB" id="A0A9K3GGL6"/>
<proteinExistence type="predicted"/>
<evidence type="ECO:0000256" key="1">
    <source>
        <dbReference type="SAM" id="MobiDB-lite"/>
    </source>
</evidence>
<gene>
    <name evidence="2" type="ORF">KIPB_002406</name>
</gene>
<evidence type="ECO:0000313" key="3">
    <source>
        <dbReference type="Proteomes" id="UP000265618"/>
    </source>
</evidence>
<dbReference type="EMBL" id="BDIP01000397">
    <property type="protein sequence ID" value="GIQ81446.1"/>
    <property type="molecule type" value="Genomic_DNA"/>
</dbReference>
<dbReference type="Proteomes" id="UP000265618">
    <property type="component" value="Unassembled WGS sequence"/>
</dbReference>
<keyword evidence="3" id="KW-1185">Reference proteome</keyword>
<protein>
    <submittedName>
        <fullName evidence="2">Uncharacterized protein</fullName>
    </submittedName>
</protein>